<keyword evidence="3" id="KW-1185">Reference proteome</keyword>
<organism evidence="2 3">
    <name type="scientific">Aphis glycines</name>
    <name type="common">Soybean aphid</name>
    <dbReference type="NCBI Taxonomy" id="307491"/>
    <lineage>
        <taxon>Eukaryota</taxon>
        <taxon>Metazoa</taxon>
        <taxon>Ecdysozoa</taxon>
        <taxon>Arthropoda</taxon>
        <taxon>Hexapoda</taxon>
        <taxon>Insecta</taxon>
        <taxon>Pterygota</taxon>
        <taxon>Neoptera</taxon>
        <taxon>Paraneoptera</taxon>
        <taxon>Hemiptera</taxon>
        <taxon>Sternorrhyncha</taxon>
        <taxon>Aphidomorpha</taxon>
        <taxon>Aphidoidea</taxon>
        <taxon>Aphididae</taxon>
        <taxon>Aphidini</taxon>
        <taxon>Aphis</taxon>
        <taxon>Aphis</taxon>
    </lineage>
</organism>
<dbReference type="Proteomes" id="UP000475862">
    <property type="component" value="Unassembled WGS sequence"/>
</dbReference>
<evidence type="ECO:0000256" key="1">
    <source>
        <dbReference type="SAM" id="MobiDB-lite"/>
    </source>
</evidence>
<comment type="caution">
    <text evidence="2">The sequence shown here is derived from an EMBL/GenBank/DDBJ whole genome shotgun (WGS) entry which is preliminary data.</text>
</comment>
<dbReference type="EMBL" id="VYZN01000001">
    <property type="protein sequence ID" value="KAE9545627.1"/>
    <property type="molecule type" value="Genomic_DNA"/>
</dbReference>
<sequence>MKVTVTPPKQACWKPYIFKKLNILMSYLIKDLLVNLIYSHSFEIKNSFSNKNYNLQVSFKIYLSLCHPNLELFNFIQNMYLISRFPHELFCNMILLISNTTYGLCLRQITIAPYYIFNHILHHDLSIPFVKDVVKTYYKIFFTCLLNYKNSLIYDILYFSISENSSKKLKLDDEQNNVVMYSRDYTDILDISYDNLEQSENIKMHHYIYQYSTQSYQKQMLEFYLVVTNFLKYRKLQMKFQALSPPTLPSEGSNDTASKNATNKCTASLSLILHLSKAAANLEVNSSLRALLGLDGPVSCCSSISKDFSIYSGSELFTFTAAVLFLFNGPNWSTANKSNLICYIKIVIVTKYGENHIMLSRFYIGEKISPCNDVKFEVNSIILLGNIIQLQLRVQHCKMRQIQFICKTIDHDCAFIYRGPSYQFFFEYELRRIKAATDPGHEYRGPQGAANHRAYSRTEKEEKFRKSKSKTIFKDLLNNQFELEHNSCINIFAGIE</sequence>
<proteinExistence type="predicted"/>
<name>A0A6G0U9J8_APHGL</name>
<dbReference type="OrthoDB" id="10625324at2759"/>
<accession>A0A6G0U9J8</accession>
<evidence type="ECO:0000313" key="2">
    <source>
        <dbReference type="EMBL" id="KAE9545627.1"/>
    </source>
</evidence>
<feature type="region of interest" description="Disordered" evidence="1">
    <location>
        <begin position="441"/>
        <end position="460"/>
    </location>
</feature>
<dbReference type="AlphaFoldDB" id="A0A6G0U9J8"/>
<gene>
    <name evidence="2" type="ORF">AGLY_001170</name>
</gene>
<reference evidence="2 3" key="1">
    <citation type="submission" date="2019-08" db="EMBL/GenBank/DDBJ databases">
        <title>The genome of the soybean aphid Biotype 1, its phylome, world population structure and adaptation to the North American continent.</title>
        <authorList>
            <person name="Giordano R."/>
            <person name="Donthu R.K."/>
            <person name="Hernandez A.G."/>
            <person name="Wright C.L."/>
            <person name="Zimin A.V."/>
        </authorList>
    </citation>
    <scope>NUCLEOTIDE SEQUENCE [LARGE SCALE GENOMIC DNA]</scope>
    <source>
        <tissue evidence="2">Whole aphids</tissue>
    </source>
</reference>
<evidence type="ECO:0000313" key="3">
    <source>
        <dbReference type="Proteomes" id="UP000475862"/>
    </source>
</evidence>
<protein>
    <submittedName>
        <fullName evidence="2">Uncharacterized protein</fullName>
    </submittedName>
</protein>